<dbReference type="InterPro" id="IPR005305">
    <property type="entry name" value="Nepo_coat_C"/>
</dbReference>
<reference evidence="8" key="1">
    <citation type="submission" date="2017-06" db="EMBL/GenBank/DDBJ databases">
        <authorList>
            <person name="Kim H.J."/>
            <person name="Triplett B.A."/>
        </authorList>
    </citation>
    <scope>NUCLEOTIDE SEQUENCE</scope>
    <source>
        <strain evidence="8">E327</strain>
    </source>
</reference>
<evidence type="ECO:0000256" key="1">
    <source>
        <dbReference type="ARBA" id="ARBA00004328"/>
    </source>
</evidence>
<feature type="region of interest" description="Disordered" evidence="4">
    <location>
        <begin position="1075"/>
        <end position="1123"/>
    </location>
</feature>
<keyword evidence="3" id="KW-0946">Virion</keyword>
<dbReference type="Pfam" id="PF03688">
    <property type="entry name" value="Nepo_coat_C"/>
    <property type="match status" value="1"/>
</dbReference>
<evidence type="ECO:0000256" key="3">
    <source>
        <dbReference type="ARBA" id="ARBA00022844"/>
    </source>
</evidence>
<sequence>MVRPIVFSNGESVLPKALISEAKMVAAFLKSTRNPAGFWVSFLAQGTSLTPSQVALCAINGLVSRQTVEIHSHGPSAEVFWSALQARLRSFLRAHRQRVTSLLALCCEAYEARDLCRYQRQRAAYLARGAACRAKALRKKKTALRKERAAQLAQRRLEGERRAAARQARLARKGQQVLRRRLAALFSPPLPFPTTGWAWESLPSSPLPAFRDFFPDATVVAKGPSKGVSLLSTLPEGVDSFLPASFPKRLTLQSAQTLTGNYGAFLWRTIYKAVAAQRSFLAAFYNFFLRKKEEVVEVPKCETPVEVDPYAGVDHWGLYSKFLLSTPLSPPALVGKFHSAGSYQYCSLARSAEEMDMYFQCPSSRSYKRSPLSPPTYVGKFHSAGNYQYCISFRASSEAMDMHLHSLFEECKECQICAGPPSPQFAPLFMQPLNRSRLFLADKPAPKSAGELDMCVYSIFDQCTYPEYASTFLTYTPPSLEDCVRVGKEMRKRAVIAHAALCCWNRLLMVPTTLPLFLQKKVGGLKSPRVAPILAPMDMDVHPLFCGCTECEIDSSHPPLAPASITLSGPPTLFTSRPRHPLPPYQGHSLVYTPPKCVHCKGLEEIPTTTAENDAYLTITGKYGVCICGGRRVVSTLAAASTYSYAQRAGWKFLSPNRRYFPISERIHDSQGNWLLWKSFDSLYGSLPRDELPRSRIERRGFLRYVVRAPVPQEEEIFVDAPLSLPVQSGIGANVQTIHQQGESSGTAQPAFTGGSRPLGLSDGAAATQAPFRQEARQRWLGRRAQDLESQSDRIRRIADAQGISYESARAAYGAPDEAVPSQAPILPQLDEAYTRKSVIPRFLLGNRASTRAQRTVDVVLSSPSVDTENHTATFYFNPVSQQEMELMRSSGNTMISIDAVEISIDPVGMPGDDTDLTVLVMWCQNSDPQRAILGALSTFVGNGLARCVFYPGLKLMHQHCSASDGRVLKVMVSSTNSTLIGGLPQAQISIGTLRQHIGPGHDRTISRALATAQVQGYNVRAVQQGNATVFAPQGGQVEGTPSTNLQMGAGETLVQTGGTHWKLQRSASSRFVVEGSSRLSGTRSMSNLRIDRGNHDGVPNCPLRQHEGHDGDGARGQQQPPINLPLQSRITPGMHWSAVTPFKCAAEAAENTVLARWSLRSIISESGTDAWTKWQRELRTTFLVTGTIAMSVNIMAGTTLGLVCDVFNRSKLLDTFPSTLGQNMPQRVFPLSNPLERNFSFSMGELLGYTMHPQATAFEDVQFILYVLNTNDVACAAEWGGHILWQMKDDADAPYELQLPVVPKDGARLDVWRGPATFAQGSFPSTTNVNLGFAEPRTVLTGYAPITSFHQAALSYFISYGGTIHGRLVKIGSGLVQVDVALAMWHDNADGVEFKELIKIPHVLLNGGDGEFSLPLNAPFGHTSTRDRGPTMAVCLVSGVVAPKDCSAPYRFMVYFDRVEFDTQLPPVIATRLQFLWASFSGFAPVVPEAPRTWMIPCRLSDYKVEGATLKMEAHPLARLVASAGMFQGTMRFILRWTFASSLTTPTTYVQLVHKFGTTTSSESYLTKLAHASQSTELNLDVVVAGLGGFMRSGVAESRENFIEISLSKPGDLAKLDIVIELLPGFRFRGPTITPLVRLT</sequence>
<dbReference type="GO" id="GO:0005198">
    <property type="term" value="F:structural molecule activity"/>
    <property type="evidence" value="ECO:0007669"/>
    <property type="project" value="InterPro"/>
</dbReference>
<dbReference type="InterPro" id="IPR029053">
    <property type="entry name" value="Viral_coat"/>
</dbReference>
<evidence type="ECO:0000259" key="7">
    <source>
        <dbReference type="Pfam" id="PF03689"/>
    </source>
</evidence>
<comment type="subcellular location">
    <subcellularLocation>
        <location evidence="1">Virion</location>
    </subcellularLocation>
</comment>
<dbReference type="EMBL" id="LT883166">
    <property type="protein sequence ID" value="SMZ59131.1"/>
    <property type="molecule type" value="Genomic_RNA"/>
</dbReference>
<organism evidence="8">
    <name type="scientific">Cherry leaf roll virus</name>
    <dbReference type="NCBI Taxonomy" id="12615"/>
    <lineage>
        <taxon>Viruses</taxon>
        <taxon>Riboviria</taxon>
        <taxon>Orthornavirae</taxon>
        <taxon>Pisuviricota</taxon>
        <taxon>Pisoniviricetes</taxon>
        <taxon>Picornavirales</taxon>
        <taxon>Secoviridae</taxon>
        <taxon>Comovirinae</taxon>
        <taxon>Nepovirus</taxon>
        <taxon>Nepovirus avii</taxon>
    </lineage>
</organism>
<feature type="compositionally biased region" description="Polar residues" evidence="4">
    <location>
        <begin position="1078"/>
        <end position="1088"/>
    </location>
</feature>
<proteinExistence type="predicted"/>
<accession>A0A238ML14</accession>
<dbReference type="Gene3D" id="2.60.120.20">
    <property type="match status" value="2"/>
</dbReference>
<feature type="compositionally biased region" description="Polar residues" evidence="4">
    <location>
        <begin position="739"/>
        <end position="750"/>
    </location>
</feature>
<dbReference type="Pfam" id="PF03689">
    <property type="entry name" value="Nepo_coat_N"/>
    <property type="match status" value="1"/>
</dbReference>
<name>A0A238ML14_9SECO</name>
<dbReference type="SUPFAM" id="SSF88633">
    <property type="entry name" value="Positive stranded ssRNA viruses"/>
    <property type="match status" value="3"/>
</dbReference>
<feature type="compositionally biased region" description="Basic and acidic residues" evidence="4">
    <location>
        <begin position="1105"/>
        <end position="1114"/>
    </location>
</feature>
<evidence type="ECO:0000259" key="5">
    <source>
        <dbReference type="Pfam" id="PF03391"/>
    </source>
</evidence>
<protein>
    <submittedName>
        <fullName evidence="8">Polyprotein</fullName>
    </submittedName>
</protein>
<dbReference type="InterPro" id="IPR005054">
    <property type="entry name" value="Nepo_coat"/>
</dbReference>
<evidence type="ECO:0000256" key="2">
    <source>
        <dbReference type="ARBA" id="ARBA00022561"/>
    </source>
</evidence>
<evidence type="ECO:0000256" key="4">
    <source>
        <dbReference type="SAM" id="MobiDB-lite"/>
    </source>
</evidence>
<feature type="region of interest" description="Disordered" evidence="4">
    <location>
        <begin position="739"/>
        <end position="768"/>
    </location>
</feature>
<feature type="domain" description="Nepovirus coat protein C-terminal" evidence="6">
    <location>
        <begin position="1471"/>
        <end position="1633"/>
    </location>
</feature>
<gene>
    <name evidence="8" type="primary">Polyprotein 2</name>
</gene>
<evidence type="ECO:0000313" key="8">
    <source>
        <dbReference type="EMBL" id="SMZ59131.1"/>
    </source>
</evidence>
<evidence type="ECO:0000259" key="6">
    <source>
        <dbReference type="Pfam" id="PF03688"/>
    </source>
</evidence>
<keyword evidence="2" id="KW-0167">Capsid protein</keyword>
<feature type="domain" description="Nepovirus coat protein" evidence="5">
    <location>
        <begin position="1309"/>
        <end position="1461"/>
    </location>
</feature>
<dbReference type="Pfam" id="PF03391">
    <property type="entry name" value="Nepo_coat"/>
    <property type="match status" value="1"/>
</dbReference>
<dbReference type="GO" id="GO:0019028">
    <property type="term" value="C:viral capsid"/>
    <property type="evidence" value="ECO:0007669"/>
    <property type="project" value="UniProtKB-KW"/>
</dbReference>
<dbReference type="InterPro" id="IPR005306">
    <property type="entry name" value="Nepo_coat_N"/>
</dbReference>
<feature type="domain" description="Nepovirus coat protein N-terminal" evidence="7">
    <location>
        <begin position="1138"/>
        <end position="1224"/>
    </location>
</feature>